<dbReference type="AlphaFoldDB" id="A0A7G3G583"/>
<keyword evidence="9 17" id="KW-0378">Hydrolase</keyword>
<dbReference type="GO" id="GO:0008970">
    <property type="term" value="F:phospholipase A1 activity"/>
    <property type="evidence" value="ECO:0007669"/>
    <property type="project" value="UniProtKB-EC"/>
</dbReference>
<keyword evidence="14 17" id="KW-0998">Cell outer membrane</keyword>
<feature type="binding site" description="in dimeric form" evidence="16">
    <location>
        <position position="227"/>
    </location>
    <ligand>
        <name>Ca(2+)</name>
        <dbReference type="ChEBI" id="CHEBI:29108"/>
        <label>1</label>
    </ligand>
</feature>
<dbReference type="EMBL" id="CP025781">
    <property type="protein sequence ID" value="QBC42268.1"/>
    <property type="molecule type" value="Genomic_DNA"/>
</dbReference>
<evidence type="ECO:0000256" key="15">
    <source>
        <dbReference type="PIRSR" id="PIRSR603187-1"/>
    </source>
</evidence>
<comment type="similarity">
    <text evidence="3 17">Belongs to the phospholipase A1 family.</text>
</comment>
<keyword evidence="12 17" id="KW-0443">Lipid metabolism</keyword>
<keyword evidence="19" id="KW-1185">Reference proteome</keyword>
<dbReference type="InterPro" id="IPR036541">
    <property type="entry name" value="PLipase_A1_sf"/>
</dbReference>
<gene>
    <name evidence="18" type="ORF">C1H71_00965</name>
</gene>
<organism evidence="18 19">
    <name type="scientific">Iodobacter fluviatilis</name>
    <dbReference type="NCBI Taxonomy" id="537"/>
    <lineage>
        <taxon>Bacteria</taxon>
        <taxon>Pseudomonadati</taxon>
        <taxon>Pseudomonadota</taxon>
        <taxon>Betaproteobacteria</taxon>
        <taxon>Neisseriales</taxon>
        <taxon>Chitinibacteraceae</taxon>
        <taxon>Iodobacter</taxon>
    </lineage>
</organism>
<dbReference type="KEGG" id="ifl:C1H71_00965"/>
<evidence type="ECO:0000256" key="17">
    <source>
        <dbReference type="RuleBase" id="RU366027"/>
    </source>
</evidence>
<feature type="chain" id="PRO_5029036170" description="Phospholipase A1" evidence="17">
    <location>
        <begin position="25"/>
        <end position="348"/>
    </location>
</feature>
<comment type="subunit">
    <text evidence="4 17">Homodimer; dimerization is reversible, and the dimeric form is the active one.</text>
</comment>
<evidence type="ECO:0000256" key="16">
    <source>
        <dbReference type="PIRSR" id="PIRSR603187-2"/>
    </source>
</evidence>
<evidence type="ECO:0000256" key="10">
    <source>
        <dbReference type="ARBA" id="ARBA00022837"/>
    </source>
</evidence>
<dbReference type="PANTHER" id="PTHR40457:SF1">
    <property type="entry name" value="PHOSPHOLIPASE A1"/>
    <property type="match status" value="1"/>
</dbReference>
<dbReference type="PANTHER" id="PTHR40457">
    <property type="entry name" value="PHOSPHOLIPASE A1"/>
    <property type="match status" value="1"/>
</dbReference>
<evidence type="ECO:0000256" key="11">
    <source>
        <dbReference type="ARBA" id="ARBA00022963"/>
    </source>
</evidence>
<name>A0A7G3G583_9NEIS</name>
<accession>A0A7G3G583</accession>
<comment type="subcellular location">
    <subcellularLocation>
        <location evidence="17">Cell outer membrane</location>
        <topology evidence="17">Multi-pass membrane protein</topology>
    </subcellularLocation>
    <text evidence="17">One of the very few enzymes located there.</text>
</comment>
<evidence type="ECO:0000256" key="12">
    <source>
        <dbReference type="ARBA" id="ARBA00023098"/>
    </source>
</evidence>
<dbReference type="RefSeq" id="WP_130104893.1">
    <property type="nucleotide sequence ID" value="NZ_CP025781.1"/>
</dbReference>
<dbReference type="GO" id="GO:0009279">
    <property type="term" value="C:cell outer membrane"/>
    <property type="evidence" value="ECO:0007669"/>
    <property type="project" value="UniProtKB-SubCell"/>
</dbReference>
<evidence type="ECO:0000256" key="14">
    <source>
        <dbReference type="ARBA" id="ARBA00023237"/>
    </source>
</evidence>
<keyword evidence="5" id="KW-1134">Transmembrane beta strand</keyword>
<evidence type="ECO:0000256" key="2">
    <source>
        <dbReference type="ARBA" id="ARBA00001604"/>
    </source>
</evidence>
<evidence type="ECO:0000256" key="4">
    <source>
        <dbReference type="ARBA" id="ARBA00011702"/>
    </source>
</evidence>
<evidence type="ECO:0000256" key="13">
    <source>
        <dbReference type="ARBA" id="ARBA00023136"/>
    </source>
</evidence>
<evidence type="ECO:0000256" key="1">
    <source>
        <dbReference type="ARBA" id="ARBA00000111"/>
    </source>
</evidence>
<evidence type="ECO:0000256" key="5">
    <source>
        <dbReference type="ARBA" id="ARBA00022452"/>
    </source>
</evidence>
<evidence type="ECO:0000256" key="3">
    <source>
        <dbReference type="ARBA" id="ARBA00010525"/>
    </source>
</evidence>
<keyword evidence="10 16" id="KW-0106">Calcium</keyword>
<dbReference type="GO" id="GO:0004623">
    <property type="term" value="F:phospholipase A2 activity"/>
    <property type="evidence" value="ECO:0007669"/>
    <property type="project" value="UniProtKB-EC"/>
</dbReference>
<dbReference type="CDD" id="cd00541">
    <property type="entry name" value="OMPLA"/>
    <property type="match status" value="1"/>
</dbReference>
<dbReference type="SUPFAM" id="SSF56931">
    <property type="entry name" value="Outer membrane phospholipase A (OMPLA)"/>
    <property type="match status" value="1"/>
</dbReference>
<evidence type="ECO:0000256" key="9">
    <source>
        <dbReference type="ARBA" id="ARBA00022801"/>
    </source>
</evidence>
<feature type="binding site" description="in dimeric form" evidence="16">
    <location>
        <position position="222"/>
    </location>
    <ligand>
        <name>Ca(2+)</name>
        <dbReference type="ChEBI" id="CHEBI:29108"/>
        <label>1</label>
    </ligand>
</feature>
<evidence type="ECO:0000256" key="7">
    <source>
        <dbReference type="ARBA" id="ARBA00022723"/>
    </source>
</evidence>
<comment type="cofactor">
    <cofactor evidence="17">
        <name>Ca(2+)</name>
        <dbReference type="ChEBI" id="CHEBI:29108"/>
    </cofactor>
    <text evidence="17">Binds 1 Ca(2+) ion per monomer. In the dimeric form the Ca(2+) is bound by different amino acids with binding of each Ca(2+) shared with ligands coming from each monomer. The Ca(2+) ion may have a role in catalysis.</text>
</comment>
<evidence type="ECO:0000256" key="8">
    <source>
        <dbReference type="ARBA" id="ARBA00022729"/>
    </source>
</evidence>
<dbReference type="PROSITE" id="PS51257">
    <property type="entry name" value="PROKAR_LIPOPROTEIN"/>
    <property type="match status" value="1"/>
</dbReference>
<dbReference type="Proteomes" id="UP000515917">
    <property type="component" value="Chromosome"/>
</dbReference>
<keyword evidence="11 17" id="KW-0442">Lipid degradation</keyword>
<protein>
    <recommendedName>
        <fullName evidence="17">Phospholipase A1</fullName>
        <ecNumber evidence="17">3.1.1.32</ecNumber>
        <ecNumber evidence="17">3.1.1.4</ecNumber>
    </recommendedName>
    <alternativeName>
        <fullName evidence="17">Phosphatidylcholine 1-acylhydrolase</fullName>
    </alternativeName>
</protein>
<evidence type="ECO:0000313" key="18">
    <source>
        <dbReference type="EMBL" id="QBC42268.1"/>
    </source>
</evidence>
<evidence type="ECO:0000313" key="19">
    <source>
        <dbReference type="Proteomes" id="UP000515917"/>
    </source>
</evidence>
<dbReference type="Gene3D" id="2.40.230.10">
    <property type="entry name" value="Phospholipase A1"/>
    <property type="match status" value="1"/>
</dbReference>
<sequence>MKLPQNTLCLSALFFSTVACSSLAQVEATTVGDCRKITGRVERLACYDLLAERFDKPEASAAASLVPSLNVAEAPKVELKRADPSAVSAIDAAWGFDPLSDPYKISFFRENYFLLGRYSNNPNNAPYRASFNEQYDLDQVEAKFQLSFKNRIWTTDDRRWGLWAAYTQQSHWQLYNSEVSRPFRDSNYMPELIVSYRPNLDLGAGFKWMLLNGGVIHESNGRSDSVSRSWNRLYSEVGIEKGNLALFGTVWYRVKENADTDDNPDIVDYLGHGKLSAVYRWQGNSFTGELRGNLSTGKGAIKAGWFTPPVIGPLRAYVQIFSGYGESMIDYNWKQTTIGVGFAINDGF</sequence>
<dbReference type="EC" id="3.1.1.32" evidence="17"/>
<dbReference type="GO" id="GO:0016042">
    <property type="term" value="P:lipid catabolic process"/>
    <property type="evidence" value="ECO:0007669"/>
    <property type="project" value="UniProtKB-KW"/>
</dbReference>
<dbReference type="GO" id="GO:0046872">
    <property type="term" value="F:metal ion binding"/>
    <property type="evidence" value="ECO:0007669"/>
    <property type="project" value="UniProtKB-KW"/>
</dbReference>
<feature type="binding site" description="in dimeric form" evidence="16">
    <location>
        <position position="180"/>
    </location>
    <ligand>
        <name>Ca(2+)</name>
        <dbReference type="ChEBI" id="CHEBI:29108"/>
        <label>1</label>
    </ligand>
</feature>
<comment type="catalytic activity">
    <reaction evidence="2 17">
        <text>a 1,2-diacyl-sn-glycero-3-phosphocholine + H2O = a 1-acyl-sn-glycero-3-phosphocholine + a fatty acid + H(+)</text>
        <dbReference type="Rhea" id="RHEA:15801"/>
        <dbReference type="ChEBI" id="CHEBI:15377"/>
        <dbReference type="ChEBI" id="CHEBI:15378"/>
        <dbReference type="ChEBI" id="CHEBI:28868"/>
        <dbReference type="ChEBI" id="CHEBI:57643"/>
        <dbReference type="ChEBI" id="CHEBI:58168"/>
        <dbReference type="EC" id="3.1.1.4"/>
    </reaction>
</comment>
<comment type="catalytic activity">
    <reaction evidence="1 17">
        <text>a 1,2-diacyl-sn-glycero-3-phosphocholine + H2O = a 2-acyl-sn-glycero-3-phosphocholine + a fatty acid + H(+)</text>
        <dbReference type="Rhea" id="RHEA:18689"/>
        <dbReference type="ChEBI" id="CHEBI:15377"/>
        <dbReference type="ChEBI" id="CHEBI:15378"/>
        <dbReference type="ChEBI" id="CHEBI:28868"/>
        <dbReference type="ChEBI" id="CHEBI:57643"/>
        <dbReference type="ChEBI" id="CHEBI:57875"/>
        <dbReference type="EC" id="3.1.1.32"/>
    </reaction>
</comment>
<feature type="binding site" description="in dimeric form" evidence="16">
    <location>
        <position position="262"/>
    </location>
    <ligand>
        <name>Ca(2+)</name>
        <dbReference type="ChEBI" id="CHEBI:29108"/>
        <label>1</label>
    </ligand>
</feature>
<keyword evidence="13" id="KW-0472">Membrane</keyword>
<proteinExistence type="inferred from homology"/>
<keyword evidence="8 17" id="KW-0732">Signal</keyword>
<dbReference type="PRINTS" id="PR01486">
    <property type="entry name" value="PHPHLIPASEA1"/>
</dbReference>
<evidence type="ECO:0000256" key="6">
    <source>
        <dbReference type="ARBA" id="ARBA00022692"/>
    </source>
</evidence>
<dbReference type="EC" id="3.1.1.4" evidence="17"/>
<feature type="active site" description="Nucleophile" evidence="15">
    <location>
        <position position="219"/>
    </location>
</feature>
<dbReference type="InterPro" id="IPR003187">
    <property type="entry name" value="PLipase_A1"/>
</dbReference>
<comment type="function">
    <text evidence="17">Hydrolysis of phosphatidylcholine with phospholipase A2 (EC 3.1.1.4) and phospholipase A1 (EC 3.1.1.32) activities.</text>
</comment>
<feature type="active site" description="Proton acceptor" evidence="15">
    <location>
        <position position="217"/>
    </location>
</feature>
<keyword evidence="6" id="KW-0812">Transmembrane</keyword>
<keyword evidence="7 16" id="KW-0479">Metal-binding</keyword>
<reference evidence="18 19" key="1">
    <citation type="submission" date="2018-01" db="EMBL/GenBank/DDBJ databases">
        <title>Genome sequence of Iodobacter sp. strain PCH194 isolated from Indian Trans-Himalaya.</title>
        <authorList>
            <person name="Kumar V."/>
            <person name="Thakur V."/>
            <person name="Kumar S."/>
            <person name="Singh D."/>
        </authorList>
    </citation>
    <scope>NUCLEOTIDE SEQUENCE [LARGE SCALE GENOMIC DNA]</scope>
    <source>
        <strain evidence="18 19">PCH194</strain>
    </source>
</reference>
<dbReference type="Pfam" id="PF02253">
    <property type="entry name" value="PLA1"/>
    <property type="match status" value="1"/>
</dbReference>
<feature type="signal peptide" evidence="17">
    <location>
        <begin position="1"/>
        <end position="24"/>
    </location>
</feature>